<protein>
    <submittedName>
        <fullName evidence="1">Uncharacterized protein</fullName>
    </submittedName>
</protein>
<evidence type="ECO:0000313" key="1">
    <source>
        <dbReference type="EMBL" id="PKC13353.1"/>
    </source>
</evidence>
<reference evidence="1 2" key="1">
    <citation type="submission" date="2016-04" db="EMBL/GenBank/DDBJ databases">
        <title>Genome analyses suggest a sexual origin of heterokaryosis in a supposedly ancient asexual fungus.</title>
        <authorList>
            <person name="Ropars J."/>
            <person name="Sedzielewska K."/>
            <person name="Noel J."/>
            <person name="Charron P."/>
            <person name="Farinelli L."/>
            <person name="Marton T."/>
            <person name="Kruger M."/>
            <person name="Pelin A."/>
            <person name="Brachmann A."/>
            <person name="Corradi N."/>
        </authorList>
    </citation>
    <scope>NUCLEOTIDE SEQUENCE [LARGE SCALE GENOMIC DNA]</scope>
    <source>
        <strain evidence="1 2">A5</strain>
    </source>
</reference>
<sequence length="71" mass="8101">RNDPYLNPHNRLQLQGWRANVDIKPILTIHAALQYVSKYASKSEPKSATFTEIFNQILNKSNSDENSLTSI</sequence>
<accession>A0A2N0Q2N6</accession>
<evidence type="ECO:0000313" key="2">
    <source>
        <dbReference type="Proteomes" id="UP000232722"/>
    </source>
</evidence>
<feature type="non-terminal residue" evidence="1">
    <location>
        <position position="71"/>
    </location>
</feature>
<dbReference type="VEuPathDB" id="FungiDB:RhiirFUN_022436"/>
<gene>
    <name evidence="1" type="ORF">RhiirA5_244899</name>
</gene>
<dbReference type="AlphaFoldDB" id="A0A2N0Q2N6"/>
<comment type="caution">
    <text evidence="1">The sequence shown here is derived from an EMBL/GenBank/DDBJ whole genome shotgun (WGS) entry which is preliminary data.</text>
</comment>
<proteinExistence type="predicted"/>
<dbReference type="EMBL" id="LLXJ01000195">
    <property type="protein sequence ID" value="PKC13353.1"/>
    <property type="molecule type" value="Genomic_DNA"/>
</dbReference>
<feature type="non-terminal residue" evidence="1">
    <location>
        <position position="1"/>
    </location>
</feature>
<reference evidence="1 2" key="2">
    <citation type="submission" date="2017-09" db="EMBL/GenBank/DDBJ databases">
        <title>Extensive intraspecific genome diversity in a model arbuscular mycorrhizal fungus.</title>
        <authorList>
            <person name="Chen E.C."/>
            <person name="Morin E."/>
            <person name="Beaudet D."/>
            <person name="Noel J."/>
            <person name="Ndikumana S."/>
            <person name="Charron P."/>
            <person name="St-Onge C."/>
            <person name="Giorgi J."/>
            <person name="Grigoriev I.V."/>
            <person name="Roux C."/>
            <person name="Martin F.M."/>
            <person name="Corradi N."/>
        </authorList>
    </citation>
    <scope>NUCLEOTIDE SEQUENCE [LARGE SCALE GENOMIC DNA]</scope>
    <source>
        <strain evidence="1 2">A5</strain>
    </source>
</reference>
<dbReference type="Proteomes" id="UP000232722">
    <property type="component" value="Unassembled WGS sequence"/>
</dbReference>
<dbReference type="VEuPathDB" id="FungiDB:FUN_017096"/>
<name>A0A2N0Q2N6_9GLOM</name>
<organism evidence="1 2">
    <name type="scientific">Rhizophagus irregularis</name>
    <dbReference type="NCBI Taxonomy" id="588596"/>
    <lineage>
        <taxon>Eukaryota</taxon>
        <taxon>Fungi</taxon>
        <taxon>Fungi incertae sedis</taxon>
        <taxon>Mucoromycota</taxon>
        <taxon>Glomeromycotina</taxon>
        <taxon>Glomeromycetes</taxon>
        <taxon>Glomerales</taxon>
        <taxon>Glomeraceae</taxon>
        <taxon>Rhizophagus</taxon>
    </lineage>
</organism>